<feature type="repeat" description="ARM" evidence="3">
    <location>
        <begin position="172"/>
        <end position="214"/>
    </location>
</feature>
<evidence type="ECO:0000313" key="6">
    <source>
        <dbReference type="Proteomes" id="UP000077755"/>
    </source>
</evidence>
<dbReference type="Gene3D" id="1.25.10.10">
    <property type="entry name" value="Leucine-rich Repeat Variant"/>
    <property type="match status" value="2"/>
</dbReference>
<organism evidence="5 6">
    <name type="scientific">Daucus carota subsp. sativus</name>
    <name type="common">Carrot</name>
    <dbReference type="NCBI Taxonomy" id="79200"/>
    <lineage>
        <taxon>Eukaryota</taxon>
        <taxon>Viridiplantae</taxon>
        <taxon>Streptophyta</taxon>
        <taxon>Embryophyta</taxon>
        <taxon>Tracheophyta</taxon>
        <taxon>Spermatophyta</taxon>
        <taxon>Magnoliopsida</taxon>
        <taxon>eudicotyledons</taxon>
        <taxon>Gunneridae</taxon>
        <taxon>Pentapetalae</taxon>
        <taxon>asterids</taxon>
        <taxon>campanulids</taxon>
        <taxon>Apiales</taxon>
        <taxon>Apiaceae</taxon>
        <taxon>Apioideae</taxon>
        <taxon>Scandiceae</taxon>
        <taxon>Daucinae</taxon>
        <taxon>Daucus</taxon>
        <taxon>Daucus sect. Daucus</taxon>
    </lineage>
</organism>
<keyword evidence="6" id="KW-1185">Reference proteome</keyword>
<dbReference type="Proteomes" id="UP000077755">
    <property type="component" value="Chromosome 9"/>
</dbReference>
<keyword evidence="1" id="KW-0677">Repeat</keyword>
<evidence type="ECO:0000256" key="3">
    <source>
        <dbReference type="PROSITE-ProRule" id="PRU00259"/>
    </source>
</evidence>
<dbReference type="SMART" id="SM00185">
    <property type="entry name" value="ARM"/>
    <property type="match status" value="6"/>
</dbReference>
<dbReference type="EMBL" id="CP093351">
    <property type="protein sequence ID" value="WOH16298.1"/>
    <property type="molecule type" value="Genomic_DNA"/>
</dbReference>
<reference evidence="5" key="1">
    <citation type="journal article" date="2016" name="Nat. Genet.">
        <title>A high-quality carrot genome assembly provides new insights into carotenoid accumulation and asterid genome evolution.</title>
        <authorList>
            <person name="Iorizzo M."/>
            <person name="Ellison S."/>
            <person name="Senalik D."/>
            <person name="Zeng P."/>
            <person name="Satapoomin P."/>
            <person name="Huang J."/>
            <person name="Bowman M."/>
            <person name="Iovene M."/>
            <person name="Sanseverino W."/>
            <person name="Cavagnaro P."/>
            <person name="Yildiz M."/>
            <person name="Macko-Podgorni A."/>
            <person name="Moranska E."/>
            <person name="Grzebelus E."/>
            <person name="Grzebelus D."/>
            <person name="Ashrafi H."/>
            <person name="Zheng Z."/>
            <person name="Cheng S."/>
            <person name="Spooner D."/>
            <person name="Van Deynze A."/>
            <person name="Simon P."/>
        </authorList>
    </citation>
    <scope>NUCLEOTIDE SEQUENCE</scope>
    <source>
        <tissue evidence="5">Leaf</tissue>
    </source>
</reference>
<dbReference type="InterPro" id="IPR058678">
    <property type="entry name" value="ARM_PUB"/>
</dbReference>
<dbReference type="Pfam" id="PF25598">
    <property type="entry name" value="ARM_PUB"/>
    <property type="match status" value="1"/>
</dbReference>
<dbReference type="SUPFAM" id="SSF48371">
    <property type="entry name" value="ARM repeat"/>
    <property type="match status" value="1"/>
</dbReference>
<dbReference type="InterPro" id="IPR016024">
    <property type="entry name" value="ARM-type_fold"/>
</dbReference>
<dbReference type="AlphaFoldDB" id="A0AAF1BFV8"/>
<evidence type="ECO:0000259" key="4">
    <source>
        <dbReference type="Pfam" id="PF25598"/>
    </source>
</evidence>
<evidence type="ECO:0000256" key="1">
    <source>
        <dbReference type="ARBA" id="ARBA00022737"/>
    </source>
</evidence>
<dbReference type="PANTHER" id="PTHR23315:SF129">
    <property type="entry name" value="ARM REPEAT SUPERFAMILY PROTEIN"/>
    <property type="match status" value="1"/>
</dbReference>
<dbReference type="InterPro" id="IPR011989">
    <property type="entry name" value="ARM-like"/>
</dbReference>
<keyword evidence="2" id="KW-0833">Ubl conjugation pathway</keyword>
<dbReference type="PANTHER" id="PTHR23315">
    <property type="entry name" value="U BOX DOMAIN-CONTAINING"/>
    <property type="match status" value="1"/>
</dbReference>
<feature type="repeat" description="ARM" evidence="3">
    <location>
        <begin position="296"/>
        <end position="338"/>
    </location>
</feature>
<gene>
    <name evidence="5" type="ORF">DCAR_0935849</name>
</gene>
<evidence type="ECO:0000313" key="5">
    <source>
        <dbReference type="EMBL" id="WOH16298.1"/>
    </source>
</evidence>
<feature type="domain" description="U-box" evidence="4">
    <location>
        <begin position="146"/>
        <end position="410"/>
    </location>
</feature>
<proteinExistence type="predicted"/>
<dbReference type="InterPro" id="IPR000225">
    <property type="entry name" value="Armadillo"/>
</dbReference>
<evidence type="ECO:0000256" key="2">
    <source>
        <dbReference type="ARBA" id="ARBA00022786"/>
    </source>
</evidence>
<accession>A0AAF1BFV8</accession>
<sequence>MRHRCTYRRVWTHTYTHTVPCIRISLINKHVSFTTVQFTSAPLHLHLYIHLSQFLYITNLSNYKYTKIQLNYYTIMVSLQEPNCSDNTKHQRHYFAQARSMRTIRSSLCSSFSGDLDEPCSSISPENLELMVRNCVQNLDVSSVSVRRSAAERLRCLAKNRAENRALIGELGAVPALIGLLQCGDSCVQEHSVTALLNLSLLEENRRVISELGGVKALIHVLERGVTETSRQNAACALLNLALVDENRGLIGALGAIPPLIVMLEKGSMRGKKDAITTLYKICSVDENKERAVNCGIVKLLVEMIGEEGSGMAEKAMAVLCRLAGVESGKERIVEEGGISALVEVIEGGSMNGKEFAVMTLIQLCDLNMKNRGLVVREGCIPPLIELSLCGASKTRQKAKILLRYLRESRQEASGSSP</sequence>
<reference evidence="5" key="2">
    <citation type="submission" date="2022-03" db="EMBL/GenBank/DDBJ databases">
        <title>Draft title - Genomic analysis of global carrot germplasm unveils the trajectory of domestication and the origin of high carotenoid orange carrot.</title>
        <authorList>
            <person name="Iorizzo M."/>
            <person name="Ellison S."/>
            <person name="Senalik D."/>
            <person name="Macko-Podgorni A."/>
            <person name="Grzebelus D."/>
            <person name="Bostan H."/>
            <person name="Rolling W."/>
            <person name="Curaba J."/>
            <person name="Simon P."/>
        </authorList>
    </citation>
    <scope>NUCLEOTIDE SEQUENCE</scope>
    <source>
        <tissue evidence="5">Leaf</tissue>
    </source>
</reference>
<name>A0AAF1BFV8_DAUCS</name>
<protein>
    <recommendedName>
        <fullName evidence="4">U-box domain-containing protein</fullName>
    </recommendedName>
</protein>
<dbReference type="PROSITE" id="PS50176">
    <property type="entry name" value="ARM_REPEAT"/>
    <property type="match status" value="2"/>
</dbReference>